<accession>W2I4F7</accession>
<dbReference type="EMBL" id="KI675565">
    <property type="protein sequence ID" value="ETL29109.1"/>
    <property type="molecule type" value="Genomic_DNA"/>
</dbReference>
<proteinExistence type="predicted"/>
<protein>
    <submittedName>
        <fullName evidence="3">Uncharacterized protein</fullName>
    </submittedName>
</protein>
<sequence length="42" mass="4440">SSGQEDASVHEIPLPITAAENEGASNQGRRVSSDLKKARYGI</sequence>
<organism evidence="3">
    <name type="scientific">Phytophthora nicotianae</name>
    <name type="common">Potato buckeye rot agent</name>
    <name type="synonym">Phytophthora parasitica</name>
    <dbReference type="NCBI Taxonomy" id="4792"/>
    <lineage>
        <taxon>Eukaryota</taxon>
        <taxon>Sar</taxon>
        <taxon>Stramenopiles</taxon>
        <taxon>Oomycota</taxon>
        <taxon>Peronosporomycetes</taxon>
        <taxon>Peronosporales</taxon>
        <taxon>Peronosporaceae</taxon>
        <taxon>Phytophthora</taxon>
    </lineage>
</organism>
<evidence type="ECO:0000256" key="1">
    <source>
        <dbReference type="SAM" id="MobiDB-lite"/>
    </source>
</evidence>
<evidence type="ECO:0000313" key="3">
    <source>
        <dbReference type="EMBL" id="ETL29109.1"/>
    </source>
</evidence>
<evidence type="ECO:0000313" key="2">
    <source>
        <dbReference type="EMBL" id="ETK75678.1"/>
    </source>
</evidence>
<reference evidence="3" key="2">
    <citation type="submission" date="2013-11" db="EMBL/GenBank/DDBJ databases">
        <title>The Genome Sequence of Phytophthora parasitica CJ05E6.</title>
        <authorList>
            <consortium name="The Broad Institute Genomics Platform"/>
            <person name="Russ C."/>
            <person name="Tyler B."/>
            <person name="Panabieres F."/>
            <person name="Shan W."/>
            <person name="Tripathy S."/>
            <person name="Grunwald N."/>
            <person name="Machado M."/>
            <person name="Johnson C.S."/>
            <person name="Arredondo F."/>
            <person name="Hong C."/>
            <person name="Coffey M."/>
            <person name="Young S.K."/>
            <person name="Zeng Q."/>
            <person name="Gargeya S."/>
            <person name="Fitzgerald M."/>
            <person name="Abouelleil A."/>
            <person name="Alvarado L."/>
            <person name="Chapman S.B."/>
            <person name="Gainer-Dewar J."/>
            <person name="Goldberg J."/>
            <person name="Griggs A."/>
            <person name="Gujja S."/>
            <person name="Hansen M."/>
            <person name="Howarth C."/>
            <person name="Imamovic A."/>
            <person name="Ireland A."/>
            <person name="Larimer J."/>
            <person name="McCowan C."/>
            <person name="Murphy C."/>
            <person name="Pearson M."/>
            <person name="Poon T.W."/>
            <person name="Priest M."/>
            <person name="Roberts A."/>
            <person name="Saif S."/>
            <person name="Shea T."/>
            <person name="Sykes S."/>
            <person name="Wortman J."/>
            <person name="Nusbaum C."/>
            <person name="Birren B."/>
        </authorList>
    </citation>
    <scope>NUCLEOTIDE SEQUENCE [LARGE SCALE GENOMIC DNA]</scope>
    <source>
        <strain evidence="3">CJ05E6</strain>
    </source>
</reference>
<dbReference type="Proteomes" id="UP000053236">
    <property type="component" value="Unassembled WGS sequence"/>
</dbReference>
<gene>
    <name evidence="2" type="ORF">L915_17753</name>
    <name evidence="3" type="ORF">L916_17653</name>
</gene>
<feature type="compositionally biased region" description="Basic and acidic residues" evidence="1">
    <location>
        <begin position="31"/>
        <end position="42"/>
    </location>
</feature>
<reference evidence="2" key="1">
    <citation type="submission" date="2013-11" db="EMBL/GenBank/DDBJ databases">
        <title>The Genome Sequence of Phytophthora parasitica CJ02B3.</title>
        <authorList>
            <consortium name="The Broad Institute Genomics Platform"/>
            <person name="Russ C."/>
            <person name="Tyler B."/>
            <person name="Panabieres F."/>
            <person name="Shan W."/>
            <person name="Tripathy S."/>
            <person name="Grunwald N."/>
            <person name="Machado M."/>
            <person name="Johnson C.S."/>
            <person name="Arredondo F."/>
            <person name="Hong C."/>
            <person name="Coffey M."/>
            <person name="Young S.K."/>
            <person name="Zeng Q."/>
            <person name="Gargeya S."/>
            <person name="Fitzgerald M."/>
            <person name="Abouelleil A."/>
            <person name="Alvarado L."/>
            <person name="Chapman S.B."/>
            <person name="Gainer-Dewar J."/>
            <person name="Goldberg J."/>
            <person name="Griggs A."/>
            <person name="Gujja S."/>
            <person name="Hansen M."/>
            <person name="Howarth C."/>
            <person name="Imamovic A."/>
            <person name="Ireland A."/>
            <person name="Larimer J."/>
            <person name="McCowan C."/>
            <person name="Murphy C."/>
            <person name="Pearson M."/>
            <person name="Poon T.W."/>
            <person name="Priest M."/>
            <person name="Roberts A."/>
            <person name="Saif S."/>
            <person name="Shea T."/>
            <person name="Sykes S."/>
            <person name="Wortman J."/>
            <person name="Nusbaum C."/>
            <person name="Birren B."/>
        </authorList>
    </citation>
    <scope>NUCLEOTIDE SEQUENCE [LARGE SCALE GENOMIC DNA]</scope>
    <source>
        <strain evidence="2">CJ02B3</strain>
    </source>
</reference>
<dbReference type="AlphaFoldDB" id="W2I4F7"/>
<dbReference type="Proteomes" id="UP000053864">
    <property type="component" value="Unassembled WGS sequence"/>
</dbReference>
<name>W2I4F7_PHYNI</name>
<dbReference type="EMBL" id="KI688770">
    <property type="protein sequence ID" value="ETK75678.1"/>
    <property type="molecule type" value="Genomic_DNA"/>
</dbReference>
<feature type="region of interest" description="Disordered" evidence="1">
    <location>
        <begin position="1"/>
        <end position="42"/>
    </location>
</feature>
<feature type="non-terminal residue" evidence="3">
    <location>
        <position position="1"/>
    </location>
</feature>